<feature type="region of interest" description="Disordered" evidence="1">
    <location>
        <begin position="64"/>
        <end position="110"/>
    </location>
</feature>
<dbReference type="InterPro" id="IPR036869">
    <property type="entry name" value="J_dom_sf"/>
</dbReference>
<evidence type="ECO:0000256" key="1">
    <source>
        <dbReference type="SAM" id="MobiDB-lite"/>
    </source>
</evidence>
<dbReference type="Gene3D" id="1.10.287.110">
    <property type="entry name" value="DnaJ domain"/>
    <property type="match status" value="1"/>
</dbReference>
<dbReference type="PROSITE" id="PS50076">
    <property type="entry name" value="DNAJ_2"/>
    <property type="match status" value="1"/>
</dbReference>
<dbReference type="CDD" id="cd06257">
    <property type="entry name" value="DnaJ"/>
    <property type="match status" value="1"/>
</dbReference>
<evidence type="ECO:0000313" key="3">
    <source>
        <dbReference type="EMBL" id="MBG0739469.1"/>
    </source>
</evidence>
<dbReference type="AlphaFoldDB" id="A0A931G7M6"/>
<organism evidence="3 4">
    <name type="scientific">Arthrobacter terrae</name>
    <dbReference type="NCBI Taxonomy" id="2935737"/>
    <lineage>
        <taxon>Bacteria</taxon>
        <taxon>Bacillati</taxon>
        <taxon>Actinomycetota</taxon>
        <taxon>Actinomycetes</taxon>
        <taxon>Micrococcales</taxon>
        <taxon>Micrococcaceae</taxon>
        <taxon>Arthrobacter</taxon>
    </lineage>
</organism>
<comment type="caution">
    <text evidence="3">The sequence shown here is derived from an EMBL/GenBank/DDBJ whole genome shotgun (WGS) entry which is preliminary data.</text>
</comment>
<dbReference type="InterPro" id="IPR001623">
    <property type="entry name" value="DnaJ_domain"/>
</dbReference>
<dbReference type="PANTHER" id="PTHR24074">
    <property type="entry name" value="CO-CHAPERONE PROTEIN DJLA"/>
    <property type="match status" value="1"/>
</dbReference>
<feature type="domain" description="J" evidence="2">
    <location>
        <begin position="7"/>
        <end position="68"/>
    </location>
</feature>
<proteinExistence type="predicted"/>
<dbReference type="RefSeq" id="WP_196396410.1">
    <property type="nucleotide sequence ID" value="NZ_JADNYM010000009.1"/>
</dbReference>
<protein>
    <submittedName>
        <fullName evidence="3">J domain-containing protein</fullName>
    </submittedName>
</protein>
<name>A0A931G7M6_9MICC</name>
<dbReference type="PRINTS" id="PR00625">
    <property type="entry name" value="JDOMAIN"/>
</dbReference>
<evidence type="ECO:0000313" key="4">
    <source>
        <dbReference type="Proteomes" id="UP000655366"/>
    </source>
</evidence>
<gene>
    <name evidence="3" type="ORF">IV500_08715</name>
</gene>
<keyword evidence="4" id="KW-1185">Reference proteome</keyword>
<dbReference type="SMART" id="SM00271">
    <property type="entry name" value="DnaJ"/>
    <property type="match status" value="1"/>
</dbReference>
<evidence type="ECO:0000259" key="2">
    <source>
        <dbReference type="PROSITE" id="PS50076"/>
    </source>
</evidence>
<reference evidence="3 4" key="1">
    <citation type="submission" date="2020-11" db="EMBL/GenBank/DDBJ databases">
        <title>Arthrobacter antarcticus sp. nov., isolated from Antarctic Soil.</title>
        <authorList>
            <person name="Li J."/>
        </authorList>
    </citation>
    <scope>NUCLEOTIDE SEQUENCE [LARGE SCALE GENOMIC DNA]</scope>
    <source>
        <strain evidence="3 4">Z1-20</strain>
    </source>
</reference>
<dbReference type="Pfam" id="PF00226">
    <property type="entry name" value="DnaJ"/>
    <property type="match status" value="1"/>
</dbReference>
<accession>A0A931G7M6</accession>
<dbReference type="Proteomes" id="UP000655366">
    <property type="component" value="Unassembled WGS sequence"/>
</dbReference>
<sequence>MSENLLTHYQVLGIAATATERDIKTAYRKAARLAHPDHGGDAAAFLLVTAAYETLINPQRRAAYDRSYGAGSQRRPGWYRHSSPAGAGPAAPGPTAPGSSTSFAMGRSQRVPKVSASDPAVYVPAFTDLAAGTAPLLPLARAAQQVHGAPRKRGVFGAQARLAREARTIQLTMAQILPQIPSARLVNGLLSPADKGYIDHVLLAGYRMVLIGSMLLPEGAYRFNGSSLLHGGKVIEPPRMLPAVRTMQQLFPECNVTGWICVHSPDGSLYQPVIDYAPGAEPDGANLVNAVNGSRLVREVKHFLAAGPAPNVVDLAVLSRLLGGMY</sequence>
<dbReference type="EMBL" id="JADNYM010000009">
    <property type="protein sequence ID" value="MBG0739469.1"/>
    <property type="molecule type" value="Genomic_DNA"/>
</dbReference>
<dbReference type="SUPFAM" id="SSF46565">
    <property type="entry name" value="Chaperone J-domain"/>
    <property type="match status" value="1"/>
</dbReference>
<dbReference type="InterPro" id="IPR050817">
    <property type="entry name" value="DjlA_DnaK_co-chaperone"/>
</dbReference>